<comment type="subcellular location">
    <subcellularLocation>
        <location evidence="2">Host endoplasmic reticulum membrane</location>
    </subcellularLocation>
</comment>
<evidence type="ECO:0000256" key="11">
    <source>
        <dbReference type="ARBA" id="ARBA00023184"/>
    </source>
</evidence>
<dbReference type="GO" id="GO:0046740">
    <property type="term" value="P:transport of virus in host, cell to cell"/>
    <property type="evidence" value="ECO:0007669"/>
    <property type="project" value="UniProtKB-KW"/>
</dbReference>
<dbReference type="EMBL" id="MT872725">
    <property type="protein sequence ID" value="QVD99727.1"/>
    <property type="molecule type" value="Genomic_RNA"/>
</dbReference>
<keyword evidence="8 13" id="KW-1133">Transmembrane helix</keyword>
<evidence type="ECO:0000256" key="5">
    <source>
        <dbReference type="ARBA" id="ARBA00022448"/>
    </source>
</evidence>
<name>A0A8E5KGK8_9VIRU</name>
<dbReference type="InterPro" id="IPR001896">
    <property type="entry name" value="Plant_vir_prot"/>
</dbReference>
<evidence type="ECO:0000256" key="2">
    <source>
        <dbReference type="ARBA" id="ARBA00004625"/>
    </source>
</evidence>
<evidence type="ECO:0000256" key="9">
    <source>
        <dbReference type="ARBA" id="ARBA00023031"/>
    </source>
</evidence>
<dbReference type="GO" id="GO:0044167">
    <property type="term" value="C:host cell endoplasmic reticulum membrane"/>
    <property type="evidence" value="ECO:0007669"/>
    <property type="project" value="UniProtKB-SubCell"/>
</dbReference>
<feature type="transmembrane region" description="Helical" evidence="13">
    <location>
        <begin position="12"/>
        <end position="29"/>
    </location>
</feature>
<proteinExistence type="inferred from homology"/>
<evidence type="ECO:0000256" key="6">
    <source>
        <dbReference type="ARBA" id="ARBA00022692"/>
    </source>
</evidence>
<keyword evidence="5" id="KW-0813">Transport</keyword>
<keyword evidence="11" id="KW-1038">Host endoplasmic reticulum</keyword>
<keyword evidence="7" id="KW-1043">Host membrane</keyword>
<evidence type="ECO:0000256" key="10">
    <source>
        <dbReference type="ARBA" id="ARBA00023136"/>
    </source>
</evidence>
<evidence type="ECO:0000256" key="13">
    <source>
        <dbReference type="SAM" id="Phobius"/>
    </source>
</evidence>
<dbReference type="Pfam" id="PF01307">
    <property type="entry name" value="Plant_vir_prot"/>
    <property type="match status" value="1"/>
</dbReference>
<keyword evidence="10 13" id="KW-0472">Membrane</keyword>
<organism evidence="14">
    <name type="scientific">Banana mild mosaic virus</name>
    <dbReference type="NCBI Taxonomy" id="148879"/>
    <lineage>
        <taxon>Viruses</taxon>
        <taxon>Riboviria</taxon>
        <taxon>Orthornavirae</taxon>
        <taxon>Kitrinoviricota</taxon>
        <taxon>Alsuviricetes</taxon>
        <taxon>Tymovirales</taxon>
        <taxon>Betaflexiviridae</taxon>
        <taxon>Quinvirinae</taxon>
        <taxon>Banmivirus</taxon>
        <taxon>Banmivirus musae</taxon>
    </lineage>
</organism>
<evidence type="ECO:0000256" key="3">
    <source>
        <dbReference type="ARBA" id="ARBA00010321"/>
    </source>
</evidence>
<evidence type="ECO:0000256" key="8">
    <source>
        <dbReference type="ARBA" id="ARBA00022989"/>
    </source>
</evidence>
<evidence type="ECO:0000256" key="7">
    <source>
        <dbReference type="ARBA" id="ARBA00022870"/>
    </source>
</evidence>
<comment type="function">
    <text evidence="1">Plays a role in viral cell-to-cell propagation, by facilitating genome transport to neighboring plant cells through plasmosdesmata,.</text>
</comment>
<reference evidence="14" key="1">
    <citation type="journal article" name="Pathogens">
        <title>Identification of Divergent Isolates of Banana Mild Mosaic Virus and Development of a New Diagnostic Primer to Improve Detection.</title>
        <authorList>
            <person name="Hanafi M."/>
            <person name="Tahzima R."/>
            <person name="Ben Kaab S."/>
            <person name="Tamisier L."/>
            <person name="Roux N."/>
            <person name="Massart S."/>
        </authorList>
    </citation>
    <scope>NUCLEOTIDE SEQUENCE</scope>
    <source>
        <strain evidence="14">MH2</strain>
    </source>
</reference>
<evidence type="ECO:0000313" key="14">
    <source>
        <dbReference type="EMBL" id="QVD99727.1"/>
    </source>
</evidence>
<keyword evidence="9" id="KW-0916">Viral movement protein</keyword>
<keyword evidence="6 13" id="KW-0812">Transmembrane</keyword>
<accession>A0A8E5KGK8</accession>
<sequence length="112" mass="12216">MALSRPPDYSKTLLVSALAVGTAIVIHFLRRSELPHVGDNLHHLPYGGQYCDGTKSVNYGGSANKSHRFPLNPLLLIFVLSAFIYALSRRDSVSVGVHGCGSSCSVHIRRNR</sequence>
<evidence type="ECO:0000256" key="1">
    <source>
        <dbReference type="ARBA" id="ARBA00002252"/>
    </source>
</evidence>
<evidence type="ECO:0000256" key="12">
    <source>
        <dbReference type="ARBA" id="ARBA00032240"/>
    </source>
</evidence>
<protein>
    <recommendedName>
        <fullName evidence="4">Movement protein TGB2</fullName>
    </recommendedName>
    <alternativeName>
        <fullName evidence="12">Triple gene block 2 protein</fullName>
    </alternativeName>
</protein>
<comment type="similarity">
    <text evidence="3">Belongs to the Tymovirales TGBp2 protein family.</text>
</comment>
<feature type="transmembrane region" description="Helical" evidence="13">
    <location>
        <begin position="69"/>
        <end position="87"/>
    </location>
</feature>
<evidence type="ECO:0000256" key="4">
    <source>
        <dbReference type="ARBA" id="ARBA00013304"/>
    </source>
</evidence>